<comment type="caution">
    <text evidence="2">The sequence shown here is derived from an EMBL/GenBank/DDBJ whole genome shotgun (WGS) entry which is preliminary data.</text>
</comment>
<protein>
    <submittedName>
        <fullName evidence="2">Uncharacterized protein</fullName>
    </submittedName>
</protein>
<evidence type="ECO:0000256" key="1">
    <source>
        <dbReference type="SAM" id="MobiDB-lite"/>
    </source>
</evidence>
<feature type="region of interest" description="Disordered" evidence="1">
    <location>
        <begin position="1"/>
        <end position="31"/>
    </location>
</feature>
<feature type="compositionally biased region" description="Basic and acidic residues" evidence="1">
    <location>
        <begin position="10"/>
        <end position="20"/>
    </location>
</feature>
<accession>A0A2T0TQW0</accession>
<dbReference type="Proteomes" id="UP000238034">
    <property type="component" value="Unassembled WGS sequence"/>
</dbReference>
<organism evidence="2 3">
    <name type="scientific">Arcticibacter pallidicorallinus</name>
    <dbReference type="NCBI Taxonomy" id="1259464"/>
    <lineage>
        <taxon>Bacteria</taxon>
        <taxon>Pseudomonadati</taxon>
        <taxon>Bacteroidota</taxon>
        <taxon>Sphingobacteriia</taxon>
        <taxon>Sphingobacteriales</taxon>
        <taxon>Sphingobacteriaceae</taxon>
        <taxon>Arcticibacter</taxon>
    </lineage>
</organism>
<reference evidence="2 3" key="1">
    <citation type="submission" date="2018-03" db="EMBL/GenBank/DDBJ databases">
        <title>Genomic Encyclopedia of Type Strains, Phase III (KMG-III): the genomes of soil and plant-associated and newly described type strains.</title>
        <authorList>
            <person name="Whitman W."/>
        </authorList>
    </citation>
    <scope>NUCLEOTIDE SEQUENCE [LARGE SCALE GENOMIC DNA]</scope>
    <source>
        <strain evidence="2 3">CGMCC 1.9313</strain>
    </source>
</reference>
<keyword evidence="3" id="KW-1185">Reference proteome</keyword>
<name>A0A2T0TQW0_9SPHI</name>
<gene>
    <name evidence="2" type="ORF">B0I27_1178</name>
</gene>
<evidence type="ECO:0000313" key="2">
    <source>
        <dbReference type="EMBL" id="PRY48021.1"/>
    </source>
</evidence>
<dbReference type="AlphaFoldDB" id="A0A2T0TQW0"/>
<proteinExistence type="predicted"/>
<dbReference type="RefSeq" id="WP_106295648.1">
    <property type="nucleotide sequence ID" value="NZ_PVTH01000017.1"/>
</dbReference>
<dbReference type="EMBL" id="PVTH01000017">
    <property type="protein sequence ID" value="PRY48021.1"/>
    <property type="molecule type" value="Genomic_DNA"/>
</dbReference>
<evidence type="ECO:0000313" key="3">
    <source>
        <dbReference type="Proteomes" id="UP000238034"/>
    </source>
</evidence>
<sequence length="78" mass="8768">METNTQIGMVDKDNLHEEKAGSNVDLNEEQSLVDPMVGEELQITEDKINPVAPVEETTVKPEAVRVNEDFGFNLEPLW</sequence>